<accession>G0SHS9</accession>
<feature type="compositionally biased region" description="Polar residues" evidence="2">
    <location>
        <begin position="75"/>
        <end position="90"/>
    </location>
</feature>
<feature type="compositionally biased region" description="Basic and acidic residues" evidence="2">
    <location>
        <begin position="9"/>
        <end position="25"/>
    </location>
</feature>
<feature type="compositionally biased region" description="Polar residues" evidence="2">
    <location>
        <begin position="149"/>
        <end position="159"/>
    </location>
</feature>
<evidence type="ECO:0000313" key="3">
    <source>
        <dbReference type="EMBL" id="EGS16999.1"/>
    </source>
</evidence>
<dbReference type="EMBL" id="GL988048">
    <property type="protein sequence ID" value="EGS16999.1"/>
    <property type="molecule type" value="Genomic_DNA"/>
</dbReference>
<evidence type="ECO:0000256" key="1">
    <source>
        <dbReference type="SAM" id="Coils"/>
    </source>
</evidence>
<dbReference type="Proteomes" id="UP000008066">
    <property type="component" value="Unassembled WGS sequence"/>
</dbReference>
<feature type="compositionally biased region" description="Low complexity" evidence="2">
    <location>
        <begin position="192"/>
        <end position="204"/>
    </location>
</feature>
<feature type="compositionally biased region" description="Low complexity" evidence="2">
    <location>
        <begin position="161"/>
        <end position="182"/>
    </location>
</feature>
<gene>
    <name evidence="3" type="ORF">CTHT_0073240</name>
</gene>
<name>G0SHS9_CHATD</name>
<feature type="region of interest" description="Disordered" evidence="2">
    <location>
        <begin position="1"/>
        <end position="260"/>
    </location>
</feature>
<dbReference type="KEGG" id="cthr:CTHT_0073240"/>
<feature type="compositionally biased region" description="Polar residues" evidence="2">
    <location>
        <begin position="33"/>
        <end position="48"/>
    </location>
</feature>
<feature type="compositionally biased region" description="Polar residues" evidence="2">
    <location>
        <begin position="213"/>
        <end position="225"/>
    </location>
</feature>
<dbReference type="HOGENOM" id="CLU_044609_1_0_1"/>
<protein>
    <recommendedName>
        <fullName evidence="5">SWI5-dependent HO expression protein 3</fullName>
    </recommendedName>
</protein>
<dbReference type="OMA" id="PNRMNST"/>
<feature type="compositionally biased region" description="Low complexity" evidence="2">
    <location>
        <begin position="55"/>
        <end position="74"/>
    </location>
</feature>
<dbReference type="GeneID" id="18261362"/>
<feature type="coiled-coil region" evidence="1">
    <location>
        <begin position="300"/>
        <end position="408"/>
    </location>
</feature>
<keyword evidence="4" id="KW-1185">Reference proteome</keyword>
<dbReference type="OrthoDB" id="3918393at2759"/>
<sequence>MRKFLKPRPHSESRLAFSLKDHQPAEKSPSPSPTRESSKATPANNEPALSQAPRVSCESPSLSPRSSTLSPVSEAPTNYSSSLLSQTAASGATAAEEKPAPSSPLANRFPNRMNSTIRAVSSFEDRPVPVERSQQQQSQQPAEEDLSTELGTQPQSTPRDSAFSSSINSTVSSMSSANSQNAKAPSGDLSKKTSTSKLRTSPSKDGLLDAPTPLTNTVKTRSSILDLQAQRDKSNNSPPPTAPIAIPKLEPSSTTTAPDAAVLGTSPVENAYTATEAHLQNGGWDGSIGKAGLGKTGRVINRLVTDNENLKRDIQIERLRAEESRQAARLLEDKLERVIAEYEKRLLEANVTKTLLARKERQVESLQDAIELERKRAVDAQSREQQWKEEMERTKAEAKRQIEEANTWAALCEGRYNAISSHWKDQGEEVKRTVTKVRVEVDKLAEERRRDDEKIETLRELCDQQDGNIRELKRQKEEILAQFERYKAEQEEALREIKRKADEREREQGRMLDEAREVLNKLKWALNVKETIPWAQ</sequence>
<reference evidence="3 4" key="1">
    <citation type="journal article" date="2011" name="Cell">
        <title>Insight into structure and assembly of the nuclear pore complex by utilizing the genome of a eukaryotic thermophile.</title>
        <authorList>
            <person name="Amlacher S."/>
            <person name="Sarges P."/>
            <person name="Flemming D."/>
            <person name="van Noort V."/>
            <person name="Kunze R."/>
            <person name="Devos D.P."/>
            <person name="Arumugam M."/>
            <person name="Bork P."/>
            <person name="Hurt E."/>
        </authorList>
    </citation>
    <scope>NUCLEOTIDE SEQUENCE [LARGE SCALE GENOMIC DNA]</scope>
    <source>
        <strain evidence="4">DSM 1495 / CBS 144.50 / IMI 039719</strain>
    </source>
</reference>
<evidence type="ECO:0000256" key="2">
    <source>
        <dbReference type="SAM" id="MobiDB-lite"/>
    </source>
</evidence>
<organism evidence="4">
    <name type="scientific">Chaetomium thermophilum (strain DSM 1495 / CBS 144.50 / IMI 039719)</name>
    <name type="common">Thermochaetoides thermophila</name>
    <dbReference type="NCBI Taxonomy" id="759272"/>
    <lineage>
        <taxon>Eukaryota</taxon>
        <taxon>Fungi</taxon>
        <taxon>Dikarya</taxon>
        <taxon>Ascomycota</taxon>
        <taxon>Pezizomycotina</taxon>
        <taxon>Sordariomycetes</taxon>
        <taxon>Sordariomycetidae</taxon>
        <taxon>Sordariales</taxon>
        <taxon>Chaetomiaceae</taxon>
        <taxon>Thermochaetoides</taxon>
    </lineage>
</organism>
<evidence type="ECO:0008006" key="5">
    <source>
        <dbReference type="Google" id="ProtNLM"/>
    </source>
</evidence>
<evidence type="ECO:0000313" key="4">
    <source>
        <dbReference type="Proteomes" id="UP000008066"/>
    </source>
</evidence>
<dbReference type="AlphaFoldDB" id="G0SHS9"/>
<dbReference type="STRING" id="759272.G0SHS9"/>
<dbReference type="RefSeq" id="XP_006697581.1">
    <property type="nucleotide sequence ID" value="XM_006697518.1"/>
</dbReference>
<dbReference type="eggNOG" id="ENOG502S77X">
    <property type="taxonomic scope" value="Eukaryota"/>
</dbReference>
<feature type="coiled-coil region" evidence="1">
    <location>
        <begin position="441"/>
        <end position="510"/>
    </location>
</feature>
<proteinExistence type="predicted"/>
<keyword evidence="1" id="KW-0175">Coiled coil</keyword>